<keyword evidence="6" id="KW-0809">Transit peptide</keyword>
<evidence type="ECO:0000256" key="2">
    <source>
        <dbReference type="ARBA" id="ARBA00012134"/>
    </source>
</evidence>
<dbReference type="SUPFAM" id="SSF53649">
    <property type="entry name" value="Alkaline phosphatase-like"/>
    <property type="match status" value="1"/>
</dbReference>
<dbReference type="InterPro" id="IPR000917">
    <property type="entry name" value="Sulfatase_N"/>
</dbReference>
<comment type="caution">
    <text evidence="11">The sequence shown here is derived from an EMBL/GenBank/DDBJ whole genome shotgun (WGS) entry which is preliminary data.</text>
</comment>
<dbReference type="InterPro" id="IPR000089">
    <property type="entry name" value="Biotin_lipoyl"/>
</dbReference>
<dbReference type="Gene3D" id="3.40.640.10">
    <property type="entry name" value="Type I PLP-dependent aspartate aminotransferase-like (Major domain)"/>
    <property type="match status" value="2"/>
</dbReference>
<evidence type="ECO:0000256" key="3">
    <source>
        <dbReference type="ARBA" id="ARBA00015492"/>
    </source>
</evidence>
<dbReference type="PANTHER" id="PTHR11773:SF1">
    <property type="entry name" value="GLYCINE DEHYDROGENASE (DECARBOXYLATING), MITOCHONDRIAL"/>
    <property type="match status" value="1"/>
</dbReference>
<dbReference type="Gene3D" id="3.40.1400.10">
    <property type="entry name" value="Sugar-phosphate isomerase, RpiB/LacA/LacB"/>
    <property type="match status" value="1"/>
</dbReference>
<proteinExistence type="predicted"/>
<dbReference type="InterPro" id="IPR036569">
    <property type="entry name" value="RpiB_LacA_LacB_sf"/>
</dbReference>
<comment type="catalytic activity">
    <reaction evidence="8">
        <text>N(6)-[(R)-lipoyl]-L-lysyl-[glycine-cleavage complex H protein] + glycine + H(+) = N(6)-[(R)-S(8)-aminomethyldihydrolipoyl]-L-lysyl-[glycine-cleavage complex H protein] + CO2</text>
        <dbReference type="Rhea" id="RHEA:24304"/>
        <dbReference type="Rhea" id="RHEA-COMP:10494"/>
        <dbReference type="Rhea" id="RHEA-COMP:10495"/>
        <dbReference type="ChEBI" id="CHEBI:15378"/>
        <dbReference type="ChEBI" id="CHEBI:16526"/>
        <dbReference type="ChEBI" id="CHEBI:57305"/>
        <dbReference type="ChEBI" id="CHEBI:83099"/>
        <dbReference type="ChEBI" id="CHEBI:83143"/>
        <dbReference type="EC" id="1.4.4.2"/>
    </reaction>
</comment>
<dbReference type="InterPro" id="IPR003016">
    <property type="entry name" value="2-oxoA_DH_lipoyl-BS"/>
</dbReference>
<dbReference type="PANTHER" id="PTHR11773">
    <property type="entry name" value="GLYCINE DEHYDROGENASE, DECARBOXYLATING"/>
    <property type="match status" value="1"/>
</dbReference>
<dbReference type="NCBIfam" id="NF001696">
    <property type="entry name" value="PRK00451.1"/>
    <property type="match status" value="1"/>
</dbReference>
<dbReference type="InterPro" id="IPR015943">
    <property type="entry name" value="WD40/YVTN_repeat-like_dom_sf"/>
</dbReference>
<dbReference type="EC" id="1.4.4.2" evidence="2"/>
<dbReference type="Gene3D" id="2.130.10.10">
    <property type="entry name" value="YVTN repeat-like/Quinoprotein amine dehydrogenase"/>
    <property type="match status" value="2"/>
</dbReference>
<dbReference type="PROSITE" id="PS51163">
    <property type="entry name" value="YRDC"/>
    <property type="match status" value="1"/>
</dbReference>
<feature type="domain" description="YrdC-like" evidence="10">
    <location>
        <begin position="1"/>
        <end position="176"/>
    </location>
</feature>
<dbReference type="InterPro" id="IPR015422">
    <property type="entry name" value="PyrdxlP-dep_Trfase_small"/>
</dbReference>
<feature type="domain" description="Lipoyl-binding" evidence="9">
    <location>
        <begin position="311"/>
        <end position="397"/>
    </location>
</feature>
<dbReference type="InterPro" id="IPR006070">
    <property type="entry name" value="Sua5-like_dom"/>
</dbReference>
<dbReference type="SUPFAM" id="SSF89623">
    <property type="entry name" value="Ribose/Galactose isomerase RpiB/AlsB"/>
    <property type="match status" value="1"/>
</dbReference>
<keyword evidence="12" id="KW-1185">Reference proteome</keyword>
<organism evidence="11 12">
    <name type="scientific">Durusdinium trenchii</name>
    <dbReference type="NCBI Taxonomy" id="1381693"/>
    <lineage>
        <taxon>Eukaryota</taxon>
        <taxon>Sar</taxon>
        <taxon>Alveolata</taxon>
        <taxon>Dinophyceae</taxon>
        <taxon>Suessiales</taxon>
        <taxon>Symbiodiniaceae</taxon>
        <taxon>Durusdinium</taxon>
    </lineage>
</organism>
<dbReference type="InterPro" id="IPR049315">
    <property type="entry name" value="GDC-P_N"/>
</dbReference>
<dbReference type="SUPFAM" id="SSF52788">
    <property type="entry name" value="Phosphotyrosine protein phosphatases I"/>
    <property type="match status" value="1"/>
</dbReference>
<accession>A0ABP0S8G2</accession>
<evidence type="ECO:0000259" key="10">
    <source>
        <dbReference type="PROSITE" id="PS51163"/>
    </source>
</evidence>
<dbReference type="NCBIfam" id="NF003346">
    <property type="entry name" value="PRK04366.1"/>
    <property type="match status" value="1"/>
</dbReference>
<dbReference type="SUPFAM" id="SSF51230">
    <property type="entry name" value="Single hybrid motif"/>
    <property type="match status" value="1"/>
</dbReference>
<dbReference type="InterPro" id="IPR017850">
    <property type="entry name" value="Alkaline_phosphatase_core_sf"/>
</dbReference>
<dbReference type="Pfam" id="PF02347">
    <property type="entry name" value="GDC-P"/>
    <property type="match status" value="1"/>
</dbReference>
<keyword evidence="4" id="KW-0450">Lipoyl</keyword>
<dbReference type="InterPro" id="IPR033753">
    <property type="entry name" value="GCV_H/Fam206"/>
</dbReference>
<dbReference type="InterPro" id="IPR003500">
    <property type="entry name" value="RpiB_LacA_LacB"/>
</dbReference>
<sequence>MEGGVVLLPDEVGSLLLALPDSNSAVDQLHVISEQIPGATRLVAIAHPTVIYDYEAEVSSISEKLARRCWPGPVALRTPGKSAESQCETWPDRSKQWGINDFGRAFMVPGGVFAEEVVRKLPTAALGLSVSPEQVKEISTDQIDLIVSSSAETYSEGITVVSVQDHQLHIEREGAVSQRVLNRLRGEVYIFICTGNTCRSPMAEAIFRKMLADKIGCQDDELLDRGYTVISAGLAAYPGYEGIDFGPGDEESVDYPDYASKVAESVSNGSVDRGILICGTGMGMCITANKFQNVRAVSCHDDVTAEYSRRHNNANIMCLSADMLVKELTDVVHIELPSVGKTVAAGEEMGEIESVKAVSDLYAPVSGEIIEVNSALEDDLSPLSEDAFGAGWIVKLKVADSSEAEASQGTLLAFFEYQSLICGLTGFDVSNASLYEGGTSVSEAAFMAMRVTRRHGKILISEGVHPEYRQVVETYVRNLDTEVVTIPTVNGTTDLEATRQLVDDETACLVLQQPNFFGCLEDGETLCEIAKEAGALSVVSFDPISLGVLKRPADYGADIGVAEGQSLGVPLQYGGPYLGILACREQYVRKMPGRLISLATDRDGKQCYVLGLQTREQHIRRDKATSNICTNQGLLALRATFYLSLMGPAGLKEVGELSCQKAHYAAQQFTKLDGVQLAYDTPFFKEFVLNVSEGAESFIQRAANAGFDVGPALNRFPASDDQSENLVLVAVTEVRTRDEIDSMIVLPAHCCSEAPLPLPELAEGDVVRHYLNLSTLNMCVDSHFYPLGSCTMKYNPKRHERLARTHGLGDLHPYTTPENSQGMLAILHELQTMLGEIAGLPAVSLQPAAGAQGELAALHVASAYFADKGESRTKVIFPSSAHGTNPASAALAGFDCVQLAPSEDGLVDLEELKKHVDEQTAVFMITNPNTLGLFEKGIAEICQVLHDNGGLVYIDGANMNAILGITRPGDFGGDMMHYNVHKTFTGPHGAGGPGAGPIAVRDFLADFLPGPVVTKSSDGENIEYQLTNPPKSIGRMRSFFGNVGILLRGYFYLRTLGAQGLRDVSEHAVLNANYLKAALSDVLPVPRGEHCMHEFVASARKLKDEQGITAMDIAKRLLDFGFHAPTVYFPLVVPEAMMIEPTETESKETLDAFVDAIKAIVSENAETLHEERPNIVLIMADDIGVEGIGCYGGTSYQTPAIDRLASEGVRFTHAYAQPLCTNTRVQLMTGLYNNRNWLYFGILDPQAKTIGHYMQEAGYNTCIAGKWQLQSYDPPSYPGSHLRRGKGMKASAAGFDEYSLFHAWHSEDKGSRFANPTFYENGKLIKELKGKYGPDHWVEFINDFIERKKDDDKPFFVYYAMALPHRPFEPTPDSEDWLNQAAYAEEDTRHFQDMVEYMDKCVGRVVHHVDALGLGENTIVIFYSDNGTHQKITSQTINGPVVGGKGRTTDAGTHVPLIVRWTGKVKAGINGNLVDSTDFLPTVMEAAHKPISSEVNLDGISFYAQLFGNFDRVRQWVFCHYDPRPGWDKDQFRKIRFARDKKYKLYGDGKLYDVPNDKLEKQPILANADTQEQRPARQRLAAVLENMSNPDPAPRDGDPRKLEQRLYLAAGGHLSVYEVNKETGALSQLQKLPLAGAGPFTFAPNRKLMYAVATMTEGKVKSPSIATLQIEPGGQLKLVNNARANLRAGYLMTDNNGEFLAGNHYGPGKASIWKIDPIYRGVTLGELPLEQRFDTESGQLEPIQNIVTQPEGFTGQITTADLHLTPDARFLYVSNRDISKRNAPTGEDSIVGFSVDAQTGELKMIGHSPCERIPRSFTIDKLGQFLYVAGQGDSRLGIYRIEESGSLKKLQQHQVEKSPIWVETLSILGQ</sequence>
<evidence type="ECO:0000256" key="7">
    <source>
        <dbReference type="ARBA" id="ARBA00023002"/>
    </source>
</evidence>
<dbReference type="Proteomes" id="UP001642484">
    <property type="component" value="Unassembled WGS sequence"/>
</dbReference>
<dbReference type="Pfam" id="PF21478">
    <property type="entry name" value="GcvP2_C"/>
    <property type="match status" value="1"/>
</dbReference>
<dbReference type="InterPro" id="IPR015424">
    <property type="entry name" value="PyrdxlP-dep_Trfase"/>
</dbReference>
<dbReference type="EMBL" id="CAXAMN010027128">
    <property type="protein sequence ID" value="CAK9108604.1"/>
    <property type="molecule type" value="Genomic_DNA"/>
</dbReference>
<dbReference type="InterPro" id="IPR049316">
    <property type="entry name" value="GDC-P_C"/>
</dbReference>
<dbReference type="SUPFAM" id="SSF53383">
    <property type="entry name" value="PLP-dependent transferases"/>
    <property type="match status" value="2"/>
</dbReference>
<evidence type="ECO:0000259" key="9">
    <source>
        <dbReference type="PROSITE" id="PS50968"/>
    </source>
</evidence>
<dbReference type="Pfam" id="PF02502">
    <property type="entry name" value="LacAB_rpiB"/>
    <property type="match status" value="1"/>
</dbReference>
<keyword evidence="7" id="KW-0560">Oxidoreductase</keyword>
<dbReference type="PROSITE" id="PS50968">
    <property type="entry name" value="BIOTINYL_LIPOYL"/>
    <property type="match status" value="1"/>
</dbReference>
<gene>
    <name evidence="11" type="ORF">CCMP2556_LOCUS50601</name>
</gene>
<protein>
    <recommendedName>
        <fullName evidence="3">Threonylcarbamoyl-AMP synthase</fullName>
        <ecNumber evidence="2">1.4.4.2</ecNumber>
    </recommendedName>
</protein>
<dbReference type="Pfam" id="PF10282">
    <property type="entry name" value="Lactonase"/>
    <property type="match status" value="2"/>
</dbReference>
<reference evidence="11 12" key="1">
    <citation type="submission" date="2024-02" db="EMBL/GenBank/DDBJ databases">
        <authorList>
            <person name="Chen Y."/>
            <person name="Shah S."/>
            <person name="Dougan E. K."/>
            <person name="Thang M."/>
            <person name="Chan C."/>
        </authorList>
    </citation>
    <scope>NUCLEOTIDE SEQUENCE [LARGE SCALE GENOMIC DNA]</scope>
</reference>
<dbReference type="CDD" id="cd16151">
    <property type="entry name" value="sulfatase_like"/>
    <property type="match status" value="1"/>
</dbReference>
<dbReference type="InterPro" id="IPR036196">
    <property type="entry name" value="Ptyr_pPase_sf"/>
</dbReference>
<dbReference type="InterPro" id="IPR000192">
    <property type="entry name" value="Aminotrans_V_dom"/>
</dbReference>
<dbReference type="PROSITE" id="PS00189">
    <property type="entry name" value="LIPOYL"/>
    <property type="match status" value="1"/>
</dbReference>
<dbReference type="InterPro" id="IPR020581">
    <property type="entry name" value="GDC_P"/>
</dbReference>
<dbReference type="Pfam" id="PF00884">
    <property type="entry name" value="Sulfatase"/>
    <property type="match status" value="1"/>
</dbReference>
<dbReference type="InterPro" id="IPR011053">
    <property type="entry name" value="Single_hybrid_motif"/>
</dbReference>
<evidence type="ECO:0000256" key="4">
    <source>
        <dbReference type="ARBA" id="ARBA00022823"/>
    </source>
</evidence>
<comment type="cofactor">
    <cofactor evidence="1">
        <name>pyridoxal 5'-phosphate</name>
        <dbReference type="ChEBI" id="CHEBI:597326"/>
    </cofactor>
</comment>
<evidence type="ECO:0000256" key="6">
    <source>
        <dbReference type="ARBA" id="ARBA00022946"/>
    </source>
</evidence>
<dbReference type="Gene3D" id="3.90.870.10">
    <property type="entry name" value="DHBP synthase"/>
    <property type="match status" value="1"/>
</dbReference>
<dbReference type="Pfam" id="PF00266">
    <property type="entry name" value="Aminotran_5"/>
    <property type="match status" value="1"/>
</dbReference>
<dbReference type="InterPro" id="IPR019405">
    <property type="entry name" value="Lactonase_7-beta_prop"/>
</dbReference>
<dbReference type="SUPFAM" id="SSF55821">
    <property type="entry name" value="YrdC/RibB"/>
    <property type="match status" value="1"/>
</dbReference>
<dbReference type="InterPro" id="IPR017945">
    <property type="entry name" value="DHBP_synth_RibB-like_a/b_dom"/>
</dbReference>
<dbReference type="NCBIfam" id="TIGR00689">
    <property type="entry name" value="rpiB_lacA_lacB"/>
    <property type="match status" value="1"/>
</dbReference>
<keyword evidence="5" id="KW-0663">Pyridoxal phosphate</keyword>
<evidence type="ECO:0000256" key="8">
    <source>
        <dbReference type="ARBA" id="ARBA00049026"/>
    </source>
</evidence>
<evidence type="ECO:0000313" key="12">
    <source>
        <dbReference type="Proteomes" id="UP001642484"/>
    </source>
</evidence>
<dbReference type="Gene3D" id="3.40.720.10">
    <property type="entry name" value="Alkaline Phosphatase, subunit A"/>
    <property type="match status" value="1"/>
</dbReference>
<evidence type="ECO:0000313" key="11">
    <source>
        <dbReference type="EMBL" id="CAK9108604.1"/>
    </source>
</evidence>
<dbReference type="SUPFAM" id="SSF75011">
    <property type="entry name" value="3-carboxy-cis,cis-mucoante lactonizing enzyme"/>
    <property type="match status" value="1"/>
</dbReference>
<dbReference type="InterPro" id="IPR015421">
    <property type="entry name" value="PyrdxlP-dep_Trfase_major"/>
</dbReference>
<dbReference type="CDD" id="cd06848">
    <property type="entry name" value="GCS_H"/>
    <property type="match status" value="1"/>
</dbReference>
<evidence type="ECO:0000256" key="1">
    <source>
        <dbReference type="ARBA" id="ARBA00001933"/>
    </source>
</evidence>
<name>A0ABP0S8G2_9DINO</name>
<dbReference type="Gene3D" id="3.90.1150.10">
    <property type="entry name" value="Aspartate Aminotransferase, domain 1"/>
    <property type="match status" value="2"/>
</dbReference>
<evidence type="ECO:0000256" key="5">
    <source>
        <dbReference type="ARBA" id="ARBA00022898"/>
    </source>
</evidence>